<evidence type="ECO:0000256" key="2">
    <source>
        <dbReference type="SAM" id="Phobius"/>
    </source>
</evidence>
<feature type="transmembrane region" description="Helical" evidence="2">
    <location>
        <begin position="68"/>
        <end position="91"/>
    </location>
</feature>
<sequence>MASALSQHWIIANIGQYLNQFASATRRHVIERRNKIEAYREKRRRSRATNSAGSNASEEQSQDSSVELLSLGLLIVFLFYVCLGAFLLPLLNGEARFIFLIKFTRFLEESKQYYSLLIGNPTLLL</sequence>
<evidence type="ECO:0000256" key="1">
    <source>
        <dbReference type="SAM" id="MobiDB-lite"/>
    </source>
</evidence>
<dbReference type="WBParaSite" id="MhA1_Contig25.frz3.gene13">
    <property type="protein sequence ID" value="MhA1_Contig25.frz3.gene13"/>
    <property type="gene ID" value="MhA1_Contig25.frz3.gene13"/>
</dbReference>
<dbReference type="AlphaFoldDB" id="A0A1I8BH77"/>
<keyword evidence="2" id="KW-0812">Transmembrane</keyword>
<name>A0A1I8BH77_MELHA</name>
<reference evidence="4" key="1">
    <citation type="submission" date="2016-11" db="UniProtKB">
        <authorList>
            <consortium name="WormBaseParasite"/>
        </authorList>
    </citation>
    <scope>IDENTIFICATION</scope>
</reference>
<proteinExistence type="predicted"/>
<keyword evidence="2" id="KW-1133">Transmembrane helix</keyword>
<keyword evidence="3" id="KW-1185">Reference proteome</keyword>
<evidence type="ECO:0000313" key="4">
    <source>
        <dbReference type="WBParaSite" id="MhA1_Contig25.frz3.gene13"/>
    </source>
</evidence>
<accession>A0A1I8BH77</accession>
<feature type="region of interest" description="Disordered" evidence="1">
    <location>
        <begin position="41"/>
        <end position="62"/>
    </location>
</feature>
<organism evidence="3 4">
    <name type="scientific">Meloidogyne hapla</name>
    <name type="common">Root-knot nematode worm</name>
    <dbReference type="NCBI Taxonomy" id="6305"/>
    <lineage>
        <taxon>Eukaryota</taxon>
        <taxon>Metazoa</taxon>
        <taxon>Ecdysozoa</taxon>
        <taxon>Nematoda</taxon>
        <taxon>Chromadorea</taxon>
        <taxon>Rhabditida</taxon>
        <taxon>Tylenchina</taxon>
        <taxon>Tylenchomorpha</taxon>
        <taxon>Tylenchoidea</taxon>
        <taxon>Meloidogynidae</taxon>
        <taxon>Meloidogyninae</taxon>
        <taxon>Meloidogyne</taxon>
    </lineage>
</organism>
<feature type="compositionally biased region" description="Polar residues" evidence="1">
    <location>
        <begin position="48"/>
        <end position="62"/>
    </location>
</feature>
<protein>
    <submittedName>
        <fullName evidence="4">G_PROTEIN_RECEP_F1_2 domain-containing protein</fullName>
    </submittedName>
</protein>
<dbReference type="Proteomes" id="UP000095281">
    <property type="component" value="Unplaced"/>
</dbReference>
<keyword evidence="2" id="KW-0472">Membrane</keyword>
<evidence type="ECO:0000313" key="3">
    <source>
        <dbReference type="Proteomes" id="UP000095281"/>
    </source>
</evidence>